<dbReference type="CDD" id="cd00156">
    <property type="entry name" value="REC"/>
    <property type="match status" value="1"/>
</dbReference>
<dbReference type="Pfam" id="PF02518">
    <property type="entry name" value="HATPase_c"/>
    <property type="match status" value="1"/>
</dbReference>
<dbReference type="RefSeq" id="WP_144726566.1">
    <property type="nucleotide sequence ID" value="NZ_CAWOWR010000076.1"/>
</dbReference>
<dbReference type="InterPro" id="IPR036097">
    <property type="entry name" value="HisK_dim/P_sf"/>
</dbReference>
<dbReference type="SUPFAM" id="SSF47384">
    <property type="entry name" value="Homodimeric domain of signal transducing histidine kinase"/>
    <property type="match status" value="1"/>
</dbReference>
<proteinExistence type="predicted"/>
<comment type="catalytic activity">
    <reaction evidence="1">
        <text>ATP + protein L-histidine = ADP + protein N-phospho-L-histidine.</text>
        <dbReference type="EC" id="2.7.13.3"/>
    </reaction>
</comment>
<dbReference type="PROSITE" id="PS50109">
    <property type="entry name" value="HIS_KIN"/>
    <property type="match status" value="1"/>
</dbReference>
<keyword evidence="4" id="KW-0808">Transferase</keyword>
<dbReference type="Pfam" id="PF00512">
    <property type="entry name" value="HisKA"/>
    <property type="match status" value="1"/>
</dbReference>
<dbReference type="CDD" id="cd00082">
    <property type="entry name" value="HisKA"/>
    <property type="match status" value="1"/>
</dbReference>
<dbReference type="SMART" id="SM00387">
    <property type="entry name" value="HATPase_c"/>
    <property type="match status" value="1"/>
</dbReference>
<feature type="domain" description="Response regulatory" evidence="10">
    <location>
        <begin position="368"/>
        <end position="483"/>
    </location>
</feature>
<dbReference type="OrthoDB" id="9764438at2"/>
<dbReference type="Gene3D" id="3.40.50.2300">
    <property type="match status" value="1"/>
</dbReference>
<evidence type="ECO:0000259" key="9">
    <source>
        <dbReference type="PROSITE" id="PS50109"/>
    </source>
</evidence>
<dbReference type="PANTHER" id="PTHR43711">
    <property type="entry name" value="TWO-COMPONENT HISTIDINE KINASE"/>
    <property type="match status" value="1"/>
</dbReference>
<dbReference type="InterPro" id="IPR050736">
    <property type="entry name" value="Sensor_HK_Regulatory"/>
</dbReference>
<dbReference type="InterPro" id="IPR036890">
    <property type="entry name" value="HATPase_C_sf"/>
</dbReference>
<feature type="coiled-coil region" evidence="8">
    <location>
        <begin position="64"/>
        <end position="91"/>
    </location>
</feature>
<dbReference type="InterPro" id="IPR001789">
    <property type="entry name" value="Sig_transdc_resp-reg_receiver"/>
</dbReference>
<feature type="domain" description="Histidine kinase" evidence="9">
    <location>
        <begin position="98"/>
        <end position="340"/>
    </location>
</feature>
<dbReference type="SMART" id="SM00448">
    <property type="entry name" value="REC"/>
    <property type="match status" value="1"/>
</dbReference>
<organism evidence="11 12">
    <name type="scientific">Cobetia crustatorum</name>
    <dbReference type="NCBI Taxonomy" id="553385"/>
    <lineage>
        <taxon>Bacteria</taxon>
        <taxon>Pseudomonadati</taxon>
        <taxon>Pseudomonadota</taxon>
        <taxon>Gammaproteobacteria</taxon>
        <taxon>Oceanospirillales</taxon>
        <taxon>Halomonadaceae</taxon>
        <taxon>Cobetia</taxon>
    </lineage>
</organism>
<dbReference type="InterPro" id="IPR005467">
    <property type="entry name" value="His_kinase_dom"/>
</dbReference>
<evidence type="ECO:0000256" key="7">
    <source>
        <dbReference type="PROSITE-ProRule" id="PRU00169"/>
    </source>
</evidence>
<dbReference type="CDD" id="cd00075">
    <property type="entry name" value="HATPase"/>
    <property type="match status" value="1"/>
</dbReference>
<keyword evidence="5 11" id="KW-0418">Kinase</keyword>
<evidence type="ECO:0000256" key="3">
    <source>
        <dbReference type="ARBA" id="ARBA00022553"/>
    </source>
</evidence>
<evidence type="ECO:0000313" key="12">
    <source>
        <dbReference type="Proteomes" id="UP000319941"/>
    </source>
</evidence>
<dbReference type="InterPro" id="IPR004358">
    <property type="entry name" value="Sig_transdc_His_kin-like_C"/>
</dbReference>
<dbReference type="PANTHER" id="PTHR43711:SF1">
    <property type="entry name" value="HISTIDINE KINASE 1"/>
    <property type="match status" value="1"/>
</dbReference>
<evidence type="ECO:0000256" key="1">
    <source>
        <dbReference type="ARBA" id="ARBA00000085"/>
    </source>
</evidence>
<feature type="modified residue" description="4-aspartylphosphate" evidence="7">
    <location>
        <position position="417"/>
    </location>
</feature>
<dbReference type="Gene3D" id="1.10.287.130">
    <property type="match status" value="1"/>
</dbReference>
<protein>
    <recommendedName>
        <fullName evidence="2">histidine kinase</fullName>
        <ecNumber evidence="2">2.7.13.3</ecNumber>
    </recommendedName>
</protein>
<dbReference type="PRINTS" id="PR00344">
    <property type="entry name" value="BCTRLSENSOR"/>
</dbReference>
<dbReference type="SUPFAM" id="SSF55874">
    <property type="entry name" value="ATPase domain of HSP90 chaperone/DNA topoisomerase II/histidine kinase"/>
    <property type="match status" value="1"/>
</dbReference>
<accession>A0A558HU75</accession>
<dbReference type="SMART" id="SM00388">
    <property type="entry name" value="HisKA"/>
    <property type="match status" value="1"/>
</dbReference>
<dbReference type="Pfam" id="PF00072">
    <property type="entry name" value="Response_reg"/>
    <property type="match status" value="1"/>
</dbReference>
<dbReference type="Gene3D" id="3.30.565.10">
    <property type="entry name" value="Histidine kinase-like ATPase, C-terminal domain"/>
    <property type="match status" value="1"/>
</dbReference>
<keyword evidence="8" id="KW-0175">Coiled coil</keyword>
<reference evidence="11 12" key="1">
    <citation type="submission" date="2019-07" db="EMBL/GenBank/DDBJ databases">
        <title>Diversity of Bacteria from Kongsfjorden, Arctic.</title>
        <authorList>
            <person name="Yu Y."/>
        </authorList>
    </citation>
    <scope>NUCLEOTIDE SEQUENCE [LARGE SCALE GENOMIC DNA]</scope>
    <source>
        <strain evidence="11 12">SM1923</strain>
    </source>
</reference>
<keyword evidence="12" id="KW-1185">Reference proteome</keyword>
<evidence type="ECO:0000256" key="4">
    <source>
        <dbReference type="ARBA" id="ARBA00022679"/>
    </source>
</evidence>
<dbReference type="GO" id="GO:0000155">
    <property type="term" value="F:phosphorelay sensor kinase activity"/>
    <property type="evidence" value="ECO:0007669"/>
    <property type="project" value="InterPro"/>
</dbReference>
<comment type="caution">
    <text evidence="11">The sequence shown here is derived from an EMBL/GenBank/DDBJ whole genome shotgun (WGS) entry which is preliminary data.</text>
</comment>
<sequence length="497" mass="53760">MNNSTEALHEAMAAMQVRNQRLEKINAALIERVESSNLSPSAPYAAFEHAVLLAEQVRERTDTLHRTLDELGALNRRLTAAKAEAEAANHSKTRFLAAISHDLLQPLNAARLFASALEERLSLAGTASHSTSDAEPRELIQRLSRSLNDVEGLLGTLVDISRLDAGVLTPDITTFRARELLDVLAEEYRQLGAARGLELHYVASEVMVAADLQLLARVVRNFLSNALRYVPEAHVPESHADESDRGDSAQGGRVLLGCRRRGDWLEITVADNGPGVEDCQREAIFLEFRRAARGHDPEQRGLGLGLAIVKRITGLLEHPLSLDSIAGRGAAFAIRVPIVASPCVDVMASSALPANLSVPLTRPLENTVIWVIDDDRDVLAGMQSLLAGWGASVHCAVSREALLAQQDAVSPDLLIVDYQLGDDQPDGLVQAQALCERCPTLPVVVISADHAAALKAQARALGFGFLLKPVKPLRLRQLLVNQLGHTENGKAGRQDQA</sequence>
<keyword evidence="6" id="KW-0902">Two-component regulatory system</keyword>
<dbReference type="Proteomes" id="UP000319941">
    <property type="component" value="Unassembled WGS sequence"/>
</dbReference>
<evidence type="ECO:0000256" key="6">
    <source>
        <dbReference type="ARBA" id="ARBA00023012"/>
    </source>
</evidence>
<evidence type="ECO:0000259" key="10">
    <source>
        <dbReference type="PROSITE" id="PS50110"/>
    </source>
</evidence>
<dbReference type="EMBL" id="VNFH01000002">
    <property type="protein sequence ID" value="TVU72679.1"/>
    <property type="molecule type" value="Genomic_DNA"/>
</dbReference>
<dbReference type="InterPro" id="IPR003661">
    <property type="entry name" value="HisK_dim/P_dom"/>
</dbReference>
<dbReference type="AlphaFoldDB" id="A0A558HU75"/>
<dbReference type="InterPro" id="IPR003594">
    <property type="entry name" value="HATPase_dom"/>
</dbReference>
<evidence type="ECO:0000256" key="8">
    <source>
        <dbReference type="SAM" id="Coils"/>
    </source>
</evidence>
<dbReference type="PROSITE" id="PS50110">
    <property type="entry name" value="RESPONSE_REGULATORY"/>
    <property type="match status" value="1"/>
</dbReference>
<evidence type="ECO:0000256" key="5">
    <source>
        <dbReference type="ARBA" id="ARBA00022777"/>
    </source>
</evidence>
<keyword evidence="3 7" id="KW-0597">Phosphoprotein</keyword>
<name>A0A558HU75_9GAMM</name>
<gene>
    <name evidence="11" type="ORF">FQP86_03110</name>
</gene>
<evidence type="ECO:0000313" key="11">
    <source>
        <dbReference type="EMBL" id="TVU72679.1"/>
    </source>
</evidence>
<dbReference type="EC" id="2.7.13.3" evidence="2"/>
<dbReference type="InterPro" id="IPR011006">
    <property type="entry name" value="CheY-like_superfamily"/>
</dbReference>
<evidence type="ECO:0000256" key="2">
    <source>
        <dbReference type="ARBA" id="ARBA00012438"/>
    </source>
</evidence>
<dbReference type="NCBIfam" id="NF041832">
    <property type="entry name" value="near_NosP_CTERM"/>
    <property type="match status" value="1"/>
</dbReference>
<dbReference type="STRING" id="553385.GCA_000591415_00330"/>
<dbReference type="SUPFAM" id="SSF52172">
    <property type="entry name" value="CheY-like"/>
    <property type="match status" value="1"/>
</dbReference>